<keyword evidence="5 8" id="KW-0812">Transmembrane</keyword>
<feature type="transmembrane region" description="Helical" evidence="8">
    <location>
        <begin position="405"/>
        <end position="429"/>
    </location>
</feature>
<evidence type="ECO:0000256" key="6">
    <source>
        <dbReference type="ARBA" id="ARBA00022989"/>
    </source>
</evidence>
<feature type="transmembrane region" description="Helical" evidence="8">
    <location>
        <begin position="467"/>
        <end position="487"/>
    </location>
</feature>
<dbReference type="NCBIfam" id="TIGR00842">
    <property type="entry name" value="bcct"/>
    <property type="match status" value="1"/>
</dbReference>
<feature type="transmembrane region" description="Helical" evidence="8">
    <location>
        <begin position="313"/>
        <end position="330"/>
    </location>
</feature>
<dbReference type="PROSITE" id="PS01303">
    <property type="entry name" value="BCCT"/>
    <property type="match status" value="1"/>
</dbReference>
<evidence type="ECO:0000256" key="3">
    <source>
        <dbReference type="ARBA" id="ARBA00022448"/>
    </source>
</evidence>
<name>A0ABX2JJD8_9SPHN</name>
<evidence type="ECO:0000256" key="1">
    <source>
        <dbReference type="ARBA" id="ARBA00004651"/>
    </source>
</evidence>
<dbReference type="PANTHER" id="PTHR30047:SF7">
    <property type="entry name" value="HIGH-AFFINITY CHOLINE TRANSPORT PROTEIN"/>
    <property type="match status" value="1"/>
</dbReference>
<comment type="caution">
    <text evidence="9">The sequence shown here is derived from an EMBL/GenBank/DDBJ whole genome shotgun (WGS) entry which is preliminary data.</text>
</comment>
<feature type="transmembrane region" description="Helical" evidence="8">
    <location>
        <begin position="342"/>
        <end position="360"/>
    </location>
</feature>
<dbReference type="Pfam" id="PF02028">
    <property type="entry name" value="BCCT"/>
    <property type="match status" value="1"/>
</dbReference>
<dbReference type="EMBL" id="JABULH010000002">
    <property type="protein sequence ID" value="NTS64562.1"/>
    <property type="molecule type" value="Genomic_DNA"/>
</dbReference>
<evidence type="ECO:0000256" key="7">
    <source>
        <dbReference type="ARBA" id="ARBA00023136"/>
    </source>
</evidence>
<keyword evidence="3" id="KW-0813">Transport</keyword>
<reference evidence="9 10" key="1">
    <citation type="submission" date="2020-06" db="EMBL/GenBank/DDBJ databases">
        <title>Sphingomonas hominis sp. nov., a member of the Sphingomonas, isolated from the hair of a 22-year-old girl.</title>
        <authorList>
            <person name="Zhang D.-F."/>
            <person name="Cui X.-W."/>
        </authorList>
    </citation>
    <scope>NUCLEOTIDE SEQUENCE [LARGE SCALE GENOMIC DNA]</scope>
    <source>
        <strain evidence="9 10">HHU CXW</strain>
    </source>
</reference>
<sequence length="640" mass="69049">MPTSRINPRVFWGASAIIAALLLITLAMPGTADAAFKAAQSWAIDTFGWFYIAAVAVFLVVVLLLGFGPAGKLKLGPDDAEPDFPYLSWLAMLFAAGMGIGLMYFAVAEPIQHYISPPEAPPGTILAAREAMAITFHHYGVHAWAIYALVGMSLAYFTYRKGMPLTLRSGLSPILGKRINGPLGDAIDIFAVCGTVFGVSTSLGFGVSQMTAGLAYNYGLPDTTATKIVVIVLVMGAATISVLSGADRGIRRLSELNLTVAVLLMLFVMAVGPTLFLLRALVQNFGLYLDHFVMRTFTLYAYEPRAWMADWTLFYWAWWIAWSPFVGMFIARISRGRTIREFVIGVLFVPTAFTFLWMTVFGNTAISLDLGSAAGGIADAVQANLSTALFKFLEYLPGAGVTSTLAIILVAVFFITSADSGALVIDTLASGGAEETPRWQRVYWCVLLGVTATLLLVAGGLGALQAATLLAALPFCFIMLLLAVGLVRQTSADLAGVTLPGEAPAISERIKRLLVPPRRTDILRQLHDHGEPALTLVHHAMQQEGWTDSRIDVQAEQLELTIGAEGGRSFVYRLAPRSRPLAAYTALEAPEARRSLTWTLAAQTNGETRSRDLTGFSIDQIASDVLTQLERWRLAGPVAS</sequence>
<feature type="transmembrane region" description="Helical" evidence="8">
    <location>
        <begin position="228"/>
        <end position="246"/>
    </location>
</feature>
<accession>A0ABX2JJD8</accession>
<dbReference type="InterPro" id="IPR018093">
    <property type="entry name" value="BCCT_CS"/>
</dbReference>
<feature type="transmembrane region" description="Helical" evidence="8">
    <location>
        <begin position="441"/>
        <end position="461"/>
    </location>
</feature>
<comment type="similarity">
    <text evidence="2">Belongs to the BCCT transporter (TC 2.A.15) family.</text>
</comment>
<dbReference type="PANTHER" id="PTHR30047">
    <property type="entry name" value="HIGH-AFFINITY CHOLINE TRANSPORT PROTEIN-RELATED"/>
    <property type="match status" value="1"/>
</dbReference>
<feature type="transmembrane region" description="Helical" evidence="8">
    <location>
        <begin position="141"/>
        <end position="159"/>
    </location>
</feature>
<organism evidence="9 10">
    <name type="scientific">Sphingomonas hominis</name>
    <dbReference type="NCBI Taxonomy" id="2741495"/>
    <lineage>
        <taxon>Bacteria</taxon>
        <taxon>Pseudomonadati</taxon>
        <taxon>Pseudomonadota</taxon>
        <taxon>Alphaproteobacteria</taxon>
        <taxon>Sphingomonadales</taxon>
        <taxon>Sphingomonadaceae</taxon>
        <taxon>Sphingomonas</taxon>
    </lineage>
</organism>
<evidence type="ECO:0000256" key="5">
    <source>
        <dbReference type="ARBA" id="ARBA00022692"/>
    </source>
</evidence>
<gene>
    <name evidence="9" type="ORF">HRV97_05270</name>
</gene>
<evidence type="ECO:0000256" key="8">
    <source>
        <dbReference type="SAM" id="Phobius"/>
    </source>
</evidence>
<feature type="transmembrane region" description="Helical" evidence="8">
    <location>
        <begin position="50"/>
        <end position="67"/>
    </location>
</feature>
<keyword evidence="6 8" id="KW-1133">Transmembrane helix</keyword>
<keyword evidence="7 8" id="KW-0472">Membrane</keyword>
<comment type="subcellular location">
    <subcellularLocation>
        <location evidence="1">Cell membrane</location>
        <topology evidence="1">Multi-pass membrane protein</topology>
    </subcellularLocation>
</comment>
<proteinExistence type="inferred from homology"/>
<evidence type="ECO:0000256" key="2">
    <source>
        <dbReference type="ARBA" id="ARBA00005658"/>
    </source>
</evidence>
<dbReference type="InterPro" id="IPR000060">
    <property type="entry name" value="BCCT_transptr"/>
</dbReference>
<keyword evidence="10" id="KW-1185">Reference proteome</keyword>
<dbReference type="RefSeq" id="WP_174192799.1">
    <property type="nucleotide sequence ID" value="NZ_JABULH010000002.1"/>
</dbReference>
<evidence type="ECO:0000313" key="9">
    <source>
        <dbReference type="EMBL" id="NTS64562.1"/>
    </source>
</evidence>
<dbReference type="Proteomes" id="UP000621447">
    <property type="component" value="Unassembled WGS sequence"/>
</dbReference>
<feature type="transmembrane region" description="Helical" evidence="8">
    <location>
        <begin position="258"/>
        <end position="282"/>
    </location>
</feature>
<feature type="transmembrane region" description="Helical" evidence="8">
    <location>
        <begin position="186"/>
        <end position="208"/>
    </location>
</feature>
<evidence type="ECO:0000256" key="4">
    <source>
        <dbReference type="ARBA" id="ARBA00022475"/>
    </source>
</evidence>
<feature type="transmembrane region" description="Helical" evidence="8">
    <location>
        <begin position="87"/>
        <end position="107"/>
    </location>
</feature>
<protein>
    <submittedName>
        <fullName evidence="9">BCCT family transporter</fullName>
    </submittedName>
</protein>
<keyword evidence="4" id="KW-1003">Cell membrane</keyword>
<evidence type="ECO:0000313" key="10">
    <source>
        <dbReference type="Proteomes" id="UP000621447"/>
    </source>
</evidence>